<evidence type="ECO:0000256" key="10">
    <source>
        <dbReference type="HAMAP-Rule" id="MF_01405"/>
    </source>
</evidence>
<comment type="caution">
    <text evidence="12">The sequence shown here is derived from an EMBL/GenBank/DDBJ whole genome shotgun (WGS) entry which is preliminary data.</text>
</comment>
<evidence type="ECO:0000256" key="11">
    <source>
        <dbReference type="RuleBase" id="RU003781"/>
    </source>
</evidence>
<dbReference type="NCBIfam" id="TIGR00042">
    <property type="entry name" value="RdgB/HAM1 family non-canonical purine NTP pyrophosphatase"/>
    <property type="match status" value="1"/>
</dbReference>
<feature type="binding site" evidence="10">
    <location>
        <position position="177"/>
    </location>
    <ligand>
        <name>substrate</name>
    </ligand>
</feature>
<evidence type="ECO:0000256" key="5">
    <source>
        <dbReference type="ARBA" id="ARBA00022801"/>
    </source>
</evidence>
<keyword evidence="6 10" id="KW-0460">Magnesium</keyword>
<comment type="cofactor">
    <cofactor evidence="10">
        <name>Mg(2+)</name>
        <dbReference type="ChEBI" id="CHEBI:18420"/>
    </cofactor>
    <text evidence="10">Binds 1 Mg(2+) ion per subunit.</text>
</comment>
<dbReference type="Pfam" id="PF01725">
    <property type="entry name" value="Ham1p_like"/>
    <property type="match status" value="1"/>
</dbReference>
<evidence type="ECO:0000256" key="8">
    <source>
        <dbReference type="ARBA" id="ARBA00051875"/>
    </source>
</evidence>
<dbReference type="InterPro" id="IPR020922">
    <property type="entry name" value="dITP/XTP_pyrophosphatase"/>
</dbReference>
<protein>
    <recommendedName>
        <fullName evidence="10">dITP/XTP pyrophosphatase</fullName>
        <ecNumber evidence="10">3.6.1.66</ecNumber>
    </recommendedName>
    <alternativeName>
        <fullName evidence="10">Non-canonical purine NTP pyrophosphatase</fullName>
    </alternativeName>
    <alternativeName>
        <fullName evidence="10">Non-standard purine NTP pyrophosphatase</fullName>
    </alternativeName>
    <alternativeName>
        <fullName evidence="10">Nucleoside-triphosphate diphosphatase</fullName>
    </alternativeName>
    <alternativeName>
        <fullName evidence="10">Nucleoside-triphosphate pyrophosphatase</fullName>
        <shortName evidence="10">NTPase</shortName>
    </alternativeName>
</protein>
<comment type="similarity">
    <text evidence="1 10 11">Belongs to the HAM1 NTPase family.</text>
</comment>
<dbReference type="GO" id="GO:0036220">
    <property type="term" value="F:ITP diphosphatase activity"/>
    <property type="evidence" value="ECO:0007669"/>
    <property type="project" value="UniProtKB-UniRule"/>
</dbReference>
<evidence type="ECO:0000256" key="9">
    <source>
        <dbReference type="ARBA" id="ARBA00052017"/>
    </source>
</evidence>
<dbReference type="SUPFAM" id="SSF52972">
    <property type="entry name" value="ITPase-like"/>
    <property type="match status" value="1"/>
</dbReference>
<dbReference type="PANTHER" id="PTHR11067">
    <property type="entry name" value="INOSINE TRIPHOSPHATE PYROPHOSPHATASE/HAM1 PROTEIN"/>
    <property type="match status" value="1"/>
</dbReference>
<evidence type="ECO:0000313" key="13">
    <source>
        <dbReference type="Proteomes" id="UP000231379"/>
    </source>
</evidence>
<feature type="active site" description="Proton acceptor" evidence="10">
    <location>
        <position position="72"/>
    </location>
</feature>
<dbReference type="GO" id="GO:0009146">
    <property type="term" value="P:purine nucleoside triphosphate catabolic process"/>
    <property type="evidence" value="ECO:0007669"/>
    <property type="project" value="UniProtKB-UniRule"/>
</dbReference>
<evidence type="ECO:0000256" key="1">
    <source>
        <dbReference type="ARBA" id="ARBA00008023"/>
    </source>
</evidence>
<dbReference type="GO" id="GO:0017111">
    <property type="term" value="F:ribonucleoside triphosphate phosphatase activity"/>
    <property type="evidence" value="ECO:0007669"/>
    <property type="project" value="InterPro"/>
</dbReference>
<dbReference type="GO" id="GO:0000166">
    <property type="term" value="F:nucleotide binding"/>
    <property type="evidence" value="ECO:0007669"/>
    <property type="project" value="UniProtKB-KW"/>
</dbReference>
<feature type="binding site" evidence="10">
    <location>
        <position position="43"/>
    </location>
    <ligand>
        <name>Mg(2+)</name>
        <dbReference type="ChEBI" id="CHEBI:18420"/>
    </ligand>
</feature>
<name>A0A2H0U784_9BACT</name>
<evidence type="ECO:0000313" key="12">
    <source>
        <dbReference type="EMBL" id="PIR82272.1"/>
    </source>
</evidence>
<comment type="function">
    <text evidence="10">Pyrophosphatase that catalyzes the hydrolysis of nucleoside triphosphates to their monophosphate derivatives, with a high preference for the non-canonical purine nucleotides XTP (xanthosine triphosphate), dITP (deoxyinosine triphosphate) and ITP. Seems to function as a house-cleaning enzyme that removes non-canonical purine nucleotides from the nucleotide pool, thus preventing their incorporation into DNA/RNA and avoiding chromosomal lesions.</text>
</comment>
<accession>A0A2H0U784</accession>
<dbReference type="Gene3D" id="3.90.950.10">
    <property type="match status" value="1"/>
</dbReference>
<feature type="binding site" evidence="10">
    <location>
        <begin position="182"/>
        <end position="183"/>
    </location>
    <ligand>
        <name>substrate</name>
    </ligand>
</feature>
<evidence type="ECO:0000256" key="3">
    <source>
        <dbReference type="ARBA" id="ARBA00022723"/>
    </source>
</evidence>
<feature type="binding site" evidence="10">
    <location>
        <begin position="8"/>
        <end position="13"/>
    </location>
    <ligand>
        <name>substrate</name>
    </ligand>
</feature>
<evidence type="ECO:0000256" key="6">
    <source>
        <dbReference type="ARBA" id="ARBA00022842"/>
    </source>
</evidence>
<dbReference type="InterPro" id="IPR029001">
    <property type="entry name" value="ITPase-like_fam"/>
</dbReference>
<dbReference type="EMBL" id="PFBM01000021">
    <property type="protein sequence ID" value="PIR82272.1"/>
    <property type="molecule type" value="Genomic_DNA"/>
</dbReference>
<sequence length="199" mass="21693">MRELLIATHNTGKISEFEAGLKDTPFTLRTMRDTDIDPDFRVEEVGQTFEGNALIKALVCGKKSGMLAIADDSGLEIDALDGEPGVRSARYAPGTDKDRCGHVLAKMRGVPDEGRGAQFRCVLALYEPGREKIRIAEGVCRGRITHEARGEKGFGYDPIFLCDDLGITAAEASLEQKNSISHRGRALAKAREILLAEFA</sequence>
<reference evidence="13" key="1">
    <citation type="submission" date="2017-09" db="EMBL/GenBank/DDBJ databases">
        <title>Depth-based differentiation of microbial function through sediment-hosted aquifers and enrichment of novel symbionts in the deep terrestrial subsurface.</title>
        <authorList>
            <person name="Probst A.J."/>
            <person name="Ladd B."/>
            <person name="Jarett J.K."/>
            <person name="Geller-Mcgrath D.E."/>
            <person name="Sieber C.M.K."/>
            <person name="Emerson J.B."/>
            <person name="Anantharaman K."/>
            <person name="Thomas B.C."/>
            <person name="Malmstrom R."/>
            <person name="Stieglmeier M."/>
            <person name="Klingl A."/>
            <person name="Woyke T."/>
            <person name="Ryan C.M."/>
            <person name="Banfield J.F."/>
        </authorList>
    </citation>
    <scope>NUCLEOTIDE SEQUENCE [LARGE SCALE GENOMIC DNA]</scope>
</reference>
<organism evidence="12 13">
    <name type="scientific">Candidatus Kaiserbacteria bacterium CG10_big_fil_rev_8_21_14_0_10_59_10</name>
    <dbReference type="NCBI Taxonomy" id="1974612"/>
    <lineage>
        <taxon>Bacteria</taxon>
        <taxon>Candidatus Kaiseribacteriota</taxon>
    </lineage>
</organism>
<dbReference type="Proteomes" id="UP000231379">
    <property type="component" value="Unassembled WGS sequence"/>
</dbReference>
<dbReference type="GO" id="GO:0005829">
    <property type="term" value="C:cytosol"/>
    <property type="evidence" value="ECO:0007669"/>
    <property type="project" value="TreeGrafter"/>
</dbReference>
<dbReference type="PANTHER" id="PTHR11067:SF9">
    <property type="entry name" value="INOSINE TRIPHOSPHATE PYROPHOSPHATASE"/>
    <property type="match status" value="1"/>
</dbReference>
<keyword evidence="7 10" id="KW-0546">Nucleotide metabolism</keyword>
<dbReference type="GO" id="GO:0046872">
    <property type="term" value="F:metal ion binding"/>
    <property type="evidence" value="ECO:0007669"/>
    <property type="project" value="UniProtKB-KW"/>
</dbReference>
<keyword evidence="3 10" id="KW-0479">Metal-binding</keyword>
<dbReference type="InterPro" id="IPR002637">
    <property type="entry name" value="RdgB/HAM1"/>
</dbReference>
<dbReference type="GO" id="GO:0009117">
    <property type="term" value="P:nucleotide metabolic process"/>
    <property type="evidence" value="ECO:0007669"/>
    <property type="project" value="UniProtKB-KW"/>
</dbReference>
<dbReference type="HAMAP" id="MF_01405">
    <property type="entry name" value="Non_canon_purine_NTPase"/>
    <property type="match status" value="1"/>
</dbReference>
<proteinExistence type="inferred from homology"/>
<evidence type="ECO:0000256" key="4">
    <source>
        <dbReference type="ARBA" id="ARBA00022741"/>
    </source>
</evidence>
<dbReference type="GO" id="GO:0035870">
    <property type="term" value="F:dITP diphosphatase activity"/>
    <property type="evidence" value="ECO:0007669"/>
    <property type="project" value="UniProtKB-UniRule"/>
</dbReference>
<dbReference type="AlphaFoldDB" id="A0A2H0U784"/>
<comment type="catalytic activity">
    <reaction evidence="10">
        <text>ITP + H2O = IMP + diphosphate + H(+)</text>
        <dbReference type="Rhea" id="RHEA:29399"/>
        <dbReference type="ChEBI" id="CHEBI:15377"/>
        <dbReference type="ChEBI" id="CHEBI:15378"/>
        <dbReference type="ChEBI" id="CHEBI:33019"/>
        <dbReference type="ChEBI" id="CHEBI:58053"/>
        <dbReference type="ChEBI" id="CHEBI:61402"/>
        <dbReference type="EC" id="3.6.1.66"/>
    </reaction>
</comment>
<dbReference type="CDD" id="cd00515">
    <property type="entry name" value="HAM1"/>
    <property type="match status" value="1"/>
</dbReference>
<feature type="binding site" evidence="10">
    <location>
        <position position="73"/>
    </location>
    <ligand>
        <name>substrate</name>
    </ligand>
</feature>
<dbReference type="GO" id="GO:0036222">
    <property type="term" value="F:XTP diphosphatase activity"/>
    <property type="evidence" value="ECO:0007669"/>
    <property type="project" value="UniProtKB-UniRule"/>
</dbReference>
<evidence type="ECO:0000256" key="2">
    <source>
        <dbReference type="ARBA" id="ARBA00011738"/>
    </source>
</evidence>
<dbReference type="EC" id="3.6.1.66" evidence="10"/>
<keyword evidence="5 10" id="KW-0378">Hydrolase</keyword>
<comment type="catalytic activity">
    <reaction evidence="9 10">
        <text>XTP + H2O = XMP + diphosphate + H(+)</text>
        <dbReference type="Rhea" id="RHEA:28610"/>
        <dbReference type="ChEBI" id="CHEBI:15377"/>
        <dbReference type="ChEBI" id="CHEBI:15378"/>
        <dbReference type="ChEBI" id="CHEBI:33019"/>
        <dbReference type="ChEBI" id="CHEBI:57464"/>
        <dbReference type="ChEBI" id="CHEBI:61314"/>
        <dbReference type="EC" id="3.6.1.66"/>
    </reaction>
</comment>
<feature type="binding site" evidence="10">
    <location>
        <position position="72"/>
    </location>
    <ligand>
        <name>Mg(2+)</name>
        <dbReference type="ChEBI" id="CHEBI:18420"/>
    </ligand>
</feature>
<keyword evidence="4 10" id="KW-0547">Nucleotide-binding</keyword>
<comment type="catalytic activity">
    <reaction evidence="8 10">
        <text>dITP + H2O = dIMP + diphosphate + H(+)</text>
        <dbReference type="Rhea" id="RHEA:28342"/>
        <dbReference type="ChEBI" id="CHEBI:15377"/>
        <dbReference type="ChEBI" id="CHEBI:15378"/>
        <dbReference type="ChEBI" id="CHEBI:33019"/>
        <dbReference type="ChEBI" id="CHEBI:61194"/>
        <dbReference type="ChEBI" id="CHEBI:61382"/>
        <dbReference type="EC" id="3.6.1.66"/>
    </reaction>
</comment>
<evidence type="ECO:0000256" key="7">
    <source>
        <dbReference type="ARBA" id="ARBA00023080"/>
    </source>
</evidence>
<dbReference type="FunFam" id="3.90.950.10:FF:000001">
    <property type="entry name" value="dITP/XTP pyrophosphatase"/>
    <property type="match status" value="1"/>
</dbReference>
<gene>
    <name evidence="12" type="primary">rdgB</name>
    <name evidence="12" type="ORF">COU20_03915</name>
</gene>
<comment type="subunit">
    <text evidence="2 10">Homodimer.</text>
</comment>
<feature type="binding site" evidence="10">
    <location>
        <begin position="154"/>
        <end position="157"/>
    </location>
    <ligand>
        <name>substrate</name>
    </ligand>
</feature>